<keyword evidence="1" id="KW-0862">Zinc</keyword>
<dbReference type="PANTHER" id="PTHR15555:SF0">
    <property type="entry name" value="ZINC FINGER HIT DOMAIN-CONTAINING PROTEIN 2"/>
    <property type="match status" value="1"/>
</dbReference>
<dbReference type="SUPFAM" id="SSF144232">
    <property type="entry name" value="HIT/MYND zinc finger-like"/>
    <property type="match status" value="1"/>
</dbReference>
<reference evidence="4" key="1">
    <citation type="submission" date="2021-01" db="EMBL/GenBank/DDBJ databases">
        <authorList>
            <person name="Corre E."/>
            <person name="Pelletier E."/>
            <person name="Niang G."/>
            <person name="Scheremetjew M."/>
            <person name="Finn R."/>
            <person name="Kale V."/>
            <person name="Holt S."/>
            <person name="Cochrane G."/>
            <person name="Meng A."/>
            <person name="Brown T."/>
            <person name="Cohen L."/>
        </authorList>
    </citation>
    <scope>NUCLEOTIDE SEQUENCE</scope>
    <source>
        <strain evidence="4">NIES-381</strain>
    </source>
</reference>
<proteinExistence type="predicted"/>
<protein>
    <recommendedName>
        <fullName evidence="3">HIT-type domain-containing protein</fullName>
    </recommendedName>
</protein>
<evidence type="ECO:0000256" key="2">
    <source>
        <dbReference type="SAM" id="Coils"/>
    </source>
</evidence>
<accession>A0A7S1JIA6</accession>
<evidence type="ECO:0000259" key="3">
    <source>
        <dbReference type="PROSITE" id="PS51083"/>
    </source>
</evidence>
<dbReference type="GO" id="GO:0008270">
    <property type="term" value="F:zinc ion binding"/>
    <property type="evidence" value="ECO:0007669"/>
    <property type="project" value="UniProtKB-UniRule"/>
</dbReference>
<feature type="coiled-coil region" evidence="2">
    <location>
        <begin position="8"/>
        <end position="38"/>
    </location>
</feature>
<keyword evidence="1" id="KW-0479">Metal-binding</keyword>
<dbReference type="EMBL" id="HBGA01153638">
    <property type="protein sequence ID" value="CAD9044625.1"/>
    <property type="molecule type" value="Transcribed_RNA"/>
</dbReference>
<dbReference type="InterPro" id="IPR039646">
    <property type="entry name" value="ZNHIT2"/>
</dbReference>
<dbReference type="Pfam" id="PF04438">
    <property type="entry name" value="zf-HIT"/>
    <property type="match status" value="1"/>
</dbReference>
<gene>
    <name evidence="4" type="ORF">EGYM00392_LOCUS55809</name>
</gene>
<evidence type="ECO:0000313" key="4">
    <source>
        <dbReference type="EMBL" id="CAD9044625.1"/>
    </source>
</evidence>
<evidence type="ECO:0000256" key="1">
    <source>
        <dbReference type="PROSITE-ProRule" id="PRU00453"/>
    </source>
</evidence>
<keyword evidence="2" id="KW-0175">Coiled coil</keyword>
<organism evidence="4">
    <name type="scientific">Eutreptiella gymnastica</name>
    <dbReference type="NCBI Taxonomy" id="73025"/>
    <lineage>
        <taxon>Eukaryota</taxon>
        <taxon>Discoba</taxon>
        <taxon>Euglenozoa</taxon>
        <taxon>Euglenida</taxon>
        <taxon>Spirocuta</taxon>
        <taxon>Euglenophyceae</taxon>
        <taxon>Eutreptiales</taxon>
        <taxon>Eutreptiaceae</taxon>
        <taxon>Eutreptiella</taxon>
    </lineage>
</organism>
<dbReference type="PROSITE" id="PS51083">
    <property type="entry name" value="ZF_HIT"/>
    <property type="match status" value="1"/>
</dbReference>
<keyword evidence="1" id="KW-0863">Zinc-finger</keyword>
<dbReference type="AlphaFoldDB" id="A0A7S1JIA6"/>
<sequence>MSMEMTTIDDVDDDIKELEEMLKRKRVAKAQLQAAANNQKLCAVCEEKPSKYKCPNCVIPYCSASCYKEHGTVCTKRQKPNPPTDKTTAANEAKAPENVAEATLTGCLTTTQMKALEQCPEIRKALESKALQELIVNIDSSDDRIELLDKARNRIPEFAEFVEMVLDVISWTPQTAALPA</sequence>
<name>A0A7S1JIA6_9EUGL</name>
<dbReference type="Gene3D" id="3.30.60.190">
    <property type="match status" value="1"/>
</dbReference>
<dbReference type="InterPro" id="IPR007529">
    <property type="entry name" value="Znf_HIT"/>
</dbReference>
<dbReference type="CDD" id="cd23024">
    <property type="entry name" value="zf-HIT_ZNHIT2-3"/>
    <property type="match status" value="1"/>
</dbReference>
<feature type="domain" description="HIT-type" evidence="3">
    <location>
        <begin position="42"/>
        <end position="74"/>
    </location>
</feature>
<dbReference type="PANTHER" id="PTHR15555">
    <property type="entry name" value="ZINC FINGER HIT DOMAIN CONTAINING PROTEIN 2 PROTEIN FON -RELATED"/>
    <property type="match status" value="1"/>
</dbReference>